<keyword evidence="9" id="KW-0969">Cilium</keyword>
<dbReference type="PANTHER" id="PTHR31543:SF0">
    <property type="entry name" value="DYNEIN REGULATORY COMPLEX SUBUNIT 4"/>
    <property type="match status" value="1"/>
</dbReference>
<proteinExistence type="inferred from homology"/>
<keyword evidence="10" id="KW-0206">Cytoskeleton</keyword>
<evidence type="ECO:0000256" key="9">
    <source>
        <dbReference type="ARBA" id="ARBA00023069"/>
    </source>
</evidence>
<evidence type="ECO:0000256" key="11">
    <source>
        <dbReference type="ARBA" id="ARBA00023273"/>
    </source>
</evidence>
<evidence type="ECO:0000256" key="14">
    <source>
        <dbReference type="SAM" id="MobiDB-lite"/>
    </source>
</evidence>
<dbReference type="RefSeq" id="XP_024081213.1">
    <property type="nucleotide sequence ID" value="XM_024225445.1"/>
</dbReference>
<comment type="similarity">
    <text evidence="3">Belongs to the DRC4 family.</text>
</comment>
<accession>A0A8I6SS91</accession>
<dbReference type="Proteomes" id="UP000494040">
    <property type="component" value="Unassembled WGS sequence"/>
</dbReference>
<feature type="coiled-coil region" evidence="13">
    <location>
        <begin position="63"/>
        <end position="202"/>
    </location>
</feature>
<dbReference type="PANTHER" id="PTHR31543">
    <property type="entry name" value="DYNEIN REGULATORY COMPLEX SUBUNIT 4"/>
    <property type="match status" value="1"/>
</dbReference>
<dbReference type="OrthoDB" id="275583at2759"/>
<evidence type="ECO:0000256" key="2">
    <source>
        <dbReference type="ARBA" id="ARBA00004245"/>
    </source>
</evidence>
<sequence length="469" mass="55273">MGPKKKVGKASKGGRGSGGIIDGVPMTEMPREHLEKYTLRIRDELEREREERNFFQLERDKIRTFWEITRQQQEENKAELRNKDRALEEAEEKHQTELKEFNEKVKHLMYEHQCHLTEVKAESMVSLRMAQEEYQKQEARLNQEKEELQKKIVDEQLTHEEKIREIYLKHTEEVYGIREEFMEKIKEMAIKAEERVEKIREHFSLKNKMELAETEERKNTIIDKLNTSHKVALLELKTYYTGVIDNNLAVITAMKEEMGDVMKQNEGLKESMTKVLDENKKLAKPLEEAKARVAELEKQLIDNKKDKISLKNVHKRYAKICKDLEDVTLQRDSYEMQIEKVEEQLEEMTKKYTTALSEIQKKNGIQVNIFEKKITDLEDELEKKEISMAQLIAEANIEPSAVNNANKKIQAIMAKRAKKIEMLQLEINRVAKAHNDLILDFKNKAAIFDIPEEAIAYDFYRLNLNQFDS</sequence>
<dbReference type="InterPro" id="IPR039308">
    <property type="entry name" value="GAS8"/>
</dbReference>
<feature type="coiled-coil region" evidence="13">
    <location>
        <begin position="279"/>
        <end position="394"/>
    </location>
</feature>
<evidence type="ECO:0000256" key="8">
    <source>
        <dbReference type="ARBA" id="ARBA00023054"/>
    </source>
</evidence>
<keyword evidence="17" id="KW-1185">Reference proteome</keyword>
<keyword evidence="8 13" id="KW-0175">Coiled coil</keyword>
<evidence type="ECO:0000313" key="17">
    <source>
        <dbReference type="Proteomes" id="UP000494040"/>
    </source>
</evidence>
<dbReference type="GO" id="GO:0031514">
    <property type="term" value="C:motile cilium"/>
    <property type="evidence" value="ECO:0007669"/>
    <property type="project" value="UniProtKB-SubCell"/>
</dbReference>
<organism evidence="16 17">
    <name type="scientific">Cimex lectularius</name>
    <name type="common">Bed bug</name>
    <name type="synonym">Acanthia lectularia</name>
    <dbReference type="NCBI Taxonomy" id="79782"/>
    <lineage>
        <taxon>Eukaryota</taxon>
        <taxon>Metazoa</taxon>
        <taxon>Ecdysozoa</taxon>
        <taxon>Arthropoda</taxon>
        <taxon>Hexapoda</taxon>
        <taxon>Insecta</taxon>
        <taxon>Pterygota</taxon>
        <taxon>Neoptera</taxon>
        <taxon>Paraneoptera</taxon>
        <taxon>Hemiptera</taxon>
        <taxon>Heteroptera</taxon>
        <taxon>Panheteroptera</taxon>
        <taxon>Cimicomorpha</taxon>
        <taxon>Cimicidae</taxon>
        <taxon>Cimex</taxon>
    </lineage>
</organism>
<dbReference type="GO" id="GO:0008017">
    <property type="term" value="F:microtubule binding"/>
    <property type="evidence" value="ECO:0007669"/>
    <property type="project" value="InterPro"/>
</dbReference>
<evidence type="ECO:0000256" key="7">
    <source>
        <dbReference type="ARBA" id="ARBA00022846"/>
    </source>
</evidence>
<dbReference type="GO" id="GO:0005874">
    <property type="term" value="C:microtubule"/>
    <property type="evidence" value="ECO:0007669"/>
    <property type="project" value="UniProtKB-KW"/>
</dbReference>
<keyword evidence="5" id="KW-0963">Cytoplasm</keyword>
<feature type="compositionally biased region" description="Gly residues" evidence="14">
    <location>
        <begin position="11"/>
        <end position="21"/>
    </location>
</feature>
<evidence type="ECO:0000256" key="1">
    <source>
        <dbReference type="ARBA" id="ARBA00004230"/>
    </source>
</evidence>
<dbReference type="AlphaFoldDB" id="A0A8I6SS91"/>
<keyword evidence="6" id="KW-0493">Microtubule</keyword>
<evidence type="ECO:0000256" key="12">
    <source>
        <dbReference type="ARBA" id="ARBA00031568"/>
    </source>
</evidence>
<dbReference type="GO" id="GO:0031267">
    <property type="term" value="F:small GTPase binding"/>
    <property type="evidence" value="ECO:0007669"/>
    <property type="project" value="InterPro"/>
</dbReference>
<feature type="domain" description="Growth arrest-specific protein 8" evidence="15">
    <location>
        <begin position="225"/>
        <end position="423"/>
    </location>
</feature>
<dbReference type="InterPro" id="IPR025593">
    <property type="entry name" value="GAS8_dom"/>
</dbReference>
<evidence type="ECO:0000256" key="10">
    <source>
        <dbReference type="ARBA" id="ARBA00023212"/>
    </source>
</evidence>
<dbReference type="CTD" id="104346"/>
<dbReference type="Gene3D" id="1.20.5.1160">
    <property type="entry name" value="Vasodilator-stimulated phosphoprotein"/>
    <property type="match status" value="1"/>
</dbReference>
<comment type="subcellular location">
    <subcellularLocation>
        <location evidence="1">Cell projection</location>
        <location evidence="1">Cilium</location>
        <location evidence="1">Flagellum</location>
    </subcellularLocation>
    <subcellularLocation>
        <location evidence="2">Cytoplasm</location>
        <location evidence="2">Cytoskeleton</location>
    </subcellularLocation>
</comment>
<dbReference type="OMA" id="MKHLQYE"/>
<keyword evidence="7" id="KW-0282">Flagellum</keyword>
<protein>
    <recommendedName>
        <fullName evidence="4">Dynein regulatory complex subunit 4</fullName>
    </recommendedName>
    <alternativeName>
        <fullName evidence="12">Growth arrest-specific protein 8</fullName>
    </alternativeName>
</protein>
<dbReference type="GO" id="GO:0005794">
    <property type="term" value="C:Golgi apparatus"/>
    <property type="evidence" value="ECO:0007669"/>
    <property type="project" value="TreeGrafter"/>
</dbReference>
<dbReference type="KEGG" id="clec:106673671"/>
<feature type="region of interest" description="Disordered" evidence="14">
    <location>
        <begin position="1"/>
        <end position="29"/>
    </location>
</feature>
<dbReference type="GeneID" id="106673671"/>
<name>A0A8I6SS91_CIMLE</name>
<evidence type="ECO:0000313" key="16">
    <source>
        <dbReference type="EnsemblMetazoa" id="XP_024081213.1"/>
    </source>
</evidence>
<evidence type="ECO:0000256" key="3">
    <source>
        <dbReference type="ARBA" id="ARBA00009859"/>
    </source>
</evidence>
<dbReference type="Pfam" id="PF13851">
    <property type="entry name" value="GAS"/>
    <property type="match status" value="1"/>
</dbReference>
<evidence type="ECO:0000256" key="6">
    <source>
        <dbReference type="ARBA" id="ARBA00022701"/>
    </source>
</evidence>
<keyword evidence="11" id="KW-0966">Cell projection</keyword>
<dbReference type="GO" id="GO:0048870">
    <property type="term" value="P:cell motility"/>
    <property type="evidence" value="ECO:0007669"/>
    <property type="project" value="InterPro"/>
</dbReference>
<evidence type="ECO:0000256" key="13">
    <source>
        <dbReference type="SAM" id="Coils"/>
    </source>
</evidence>
<evidence type="ECO:0000256" key="4">
    <source>
        <dbReference type="ARBA" id="ARBA00021301"/>
    </source>
</evidence>
<evidence type="ECO:0000256" key="5">
    <source>
        <dbReference type="ARBA" id="ARBA00022490"/>
    </source>
</evidence>
<reference evidence="16" key="1">
    <citation type="submission" date="2022-01" db="UniProtKB">
        <authorList>
            <consortium name="EnsemblMetazoa"/>
        </authorList>
    </citation>
    <scope>IDENTIFICATION</scope>
</reference>
<dbReference type="EnsemblMetazoa" id="XM_024225445.1">
    <property type="protein sequence ID" value="XP_024081213.1"/>
    <property type="gene ID" value="LOC106673671"/>
</dbReference>
<evidence type="ECO:0000259" key="15">
    <source>
        <dbReference type="Pfam" id="PF13851"/>
    </source>
</evidence>